<accession>A0A0E9XBK1</accession>
<name>A0A0E9XBK1_ANGAN</name>
<evidence type="ECO:0000313" key="1">
    <source>
        <dbReference type="EMBL" id="JAH99063.1"/>
    </source>
</evidence>
<protein>
    <submittedName>
        <fullName evidence="1">Uncharacterized protein</fullName>
    </submittedName>
</protein>
<sequence length="93" mass="10787">MSLRLRGWRTLFWSIISSRRRDRCLAVPSACTSRFQHSSVTWCAVLGSRGSTLHPRSKSMELESISVAVCLQRGSWQSTWKTRSTCTFFRRRC</sequence>
<reference evidence="1" key="1">
    <citation type="submission" date="2014-11" db="EMBL/GenBank/DDBJ databases">
        <authorList>
            <person name="Amaro Gonzalez C."/>
        </authorList>
    </citation>
    <scope>NUCLEOTIDE SEQUENCE</scope>
</reference>
<organism evidence="1">
    <name type="scientific">Anguilla anguilla</name>
    <name type="common">European freshwater eel</name>
    <name type="synonym">Muraena anguilla</name>
    <dbReference type="NCBI Taxonomy" id="7936"/>
    <lineage>
        <taxon>Eukaryota</taxon>
        <taxon>Metazoa</taxon>
        <taxon>Chordata</taxon>
        <taxon>Craniata</taxon>
        <taxon>Vertebrata</taxon>
        <taxon>Euteleostomi</taxon>
        <taxon>Actinopterygii</taxon>
        <taxon>Neopterygii</taxon>
        <taxon>Teleostei</taxon>
        <taxon>Anguilliformes</taxon>
        <taxon>Anguillidae</taxon>
        <taxon>Anguilla</taxon>
    </lineage>
</organism>
<dbReference type="AlphaFoldDB" id="A0A0E9XBK1"/>
<reference evidence="1" key="2">
    <citation type="journal article" date="2015" name="Fish Shellfish Immunol.">
        <title>Early steps in the European eel (Anguilla anguilla)-Vibrio vulnificus interaction in the gills: Role of the RtxA13 toxin.</title>
        <authorList>
            <person name="Callol A."/>
            <person name="Pajuelo D."/>
            <person name="Ebbesson L."/>
            <person name="Teles M."/>
            <person name="MacKenzie S."/>
            <person name="Amaro C."/>
        </authorList>
    </citation>
    <scope>NUCLEOTIDE SEQUENCE</scope>
</reference>
<dbReference type="EMBL" id="GBXM01009514">
    <property type="protein sequence ID" value="JAH99063.1"/>
    <property type="molecule type" value="Transcribed_RNA"/>
</dbReference>
<proteinExistence type="predicted"/>